<evidence type="ECO:0000313" key="3">
    <source>
        <dbReference type="Proteomes" id="UP000809431"/>
    </source>
</evidence>
<gene>
    <name evidence="2" type="ORF">JMJ54_11285</name>
</gene>
<feature type="chain" id="PRO_5047171703" evidence="1">
    <location>
        <begin position="21"/>
        <end position="99"/>
    </location>
</feature>
<dbReference type="RefSeq" id="WP_203538666.1">
    <property type="nucleotide sequence ID" value="NZ_JAESND010000005.1"/>
</dbReference>
<keyword evidence="3" id="KW-1185">Reference proteome</keyword>
<accession>A0ABS2BLC4</accession>
<name>A0ABS2BLC4_9NEIS</name>
<comment type="caution">
    <text evidence="2">The sequence shown here is derived from an EMBL/GenBank/DDBJ whole genome shotgun (WGS) entry which is preliminary data.</text>
</comment>
<protein>
    <submittedName>
        <fullName evidence="2">Uncharacterized protein</fullName>
    </submittedName>
</protein>
<dbReference type="Proteomes" id="UP000809431">
    <property type="component" value="Unassembled WGS sequence"/>
</dbReference>
<feature type="signal peptide" evidence="1">
    <location>
        <begin position="1"/>
        <end position="20"/>
    </location>
</feature>
<proteinExistence type="predicted"/>
<dbReference type="EMBL" id="JAESND010000005">
    <property type="protein sequence ID" value="MBM3116417.1"/>
    <property type="molecule type" value="Genomic_DNA"/>
</dbReference>
<organism evidence="2 3">
    <name type="scientific">Jeongeupia naejangsanensis</name>
    <dbReference type="NCBI Taxonomy" id="613195"/>
    <lineage>
        <taxon>Bacteria</taxon>
        <taxon>Pseudomonadati</taxon>
        <taxon>Pseudomonadota</taxon>
        <taxon>Betaproteobacteria</taxon>
        <taxon>Neisseriales</taxon>
        <taxon>Chitinibacteraceae</taxon>
        <taxon>Jeongeupia</taxon>
    </lineage>
</organism>
<sequence>MRFVASLACLMTGAFLVACGSNLKSTTLAEMVDPALRDKVVMSLTLEERTAYLGYLEHHPITQIDGKMTVAEAINAEQQDAAKTKEIVAKAKAAADQIK</sequence>
<evidence type="ECO:0000256" key="1">
    <source>
        <dbReference type="SAM" id="SignalP"/>
    </source>
</evidence>
<dbReference type="PROSITE" id="PS51257">
    <property type="entry name" value="PROKAR_LIPOPROTEIN"/>
    <property type="match status" value="1"/>
</dbReference>
<keyword evidence="1" id="KW-0732">Signal</keyword>
<reference evidence="2 3" key="1">
    <citation type="submission" date="2021-01" db="EMBL/GenBank/DDBJ databases">
        <title>Draft Genome Sequence and Polyhydroxyalkanoate Biosynthetic Potential of Jeongeupia naejangsanensis Type Strain DSM 24253.</title>
        <authorList>
            <person name="Turrini P."/>
            <person name="Artuso I."/>
            <person name="Lugli G.A."/>
            <person name="Frangipani E."/>
            <person name="Ventura M."/>
            <person name="Visca P."/>
        </authorList>
    </citation>
    <scope>NUCLEOTIDE SEQUENCE [LARGE SCALE GENOMIC DNA]</scope>
    <source>
        <strain evidence="2 3">DSM 24253</strain>
    </source>
</reference>
<evidence type="ECO:0000313" key="2">
    <source>
        <dbReference type="EMBL" id="MBM3116417.1"/>
    </source>
</evidence>